<dbReference type="AlphaFoldDB" id="A0A381NEC4"/>
<dbReference type="GO" id="GO:0016020">
    <property type="term" value="C:membrane"/>
    <property type="evidence" value="ECO:0007669"/>
    <property type="project" value="InterPro"/>
</dbReference>
<dbReference type="PANTHER" id="PTHR23519">
    <property type="entry name" value="AUTOPHAGY-RELATED PROTEIN 22"/>
    <property type="match status" value="1"/>
</dbReference>
<evidence type="ECO:0000313" key="8">
    <source>
        <dbReference type="EMBL" id="SUZ51883.1"/>
    </source>
</evidence>
<feature type="transmembrane region" description="Helical" evidence="6">
    <location>
        <begin position="87"/>
        <end position="106"/>
    </location>
</feature>
<dbReference type="EMBL" id="UINC01000244">
    <property type="protein sequence ID" value="SUZ51883.1"/>
    <property type="molecule type" value="Genomic_DNA"/>
</dbReference>
<name>A0A381NEC4_9ZZZZ</name>
<dbReference type="InterPro" id="IPR024671">
    <property type="entry name" value="Atg22-like"/>
</dbReference>
<comment type="subcellular location">
    <subcellularLocation>
        <location evidence="1">Endomembrane system</location>
        <topology evidence="1">Multi-pass membrane protein</topology>
    </subcellularLocation>
</comment>
<dbReference type="Gene3D" id="1.20.1250.20">
    <property type="entry name" value="MFS general substrate transporter like domains"/>
    <property type="match status" value="2"/>
</dbReference>
<feature type="transmembrane region" description="Helical" evidence="6">
    <location>
        <begin position="27"/>
        <end position="43"/>
    </location>
</feature>
<feature type="transmembrane region" description="Helical" evidence="6">
    <location>
        <begin position="325"/>
        <end position="352"/>
    </location>
</feature>
<dbReference type="PANTHER" id="PTHR23519:SF1">
    <property type="entry name" value="AUTOPHAGY-RELATED PROTEIN 22"/>
    <property type="match status" value="1"/>
</dbReference>
<feature type="transmembrane region" description="Helical" evidence="6">
    <location>
        <begin position="437"/>
        <end position="455"/>
    </location>
</feature>
<keyword evidence="2" id="KW-0813">Transport</keyword>
<feature type="transmembrane region" description="Helical" evidence="6">
    <location>
        <begin position="205"/>
        <end position="224"/>
    </location>
</feature>
<gene>
    <name evidence="8" type="ORF">METZ01_LOCUS4737</name>
</gene>
<proteinExistence type="predicted"/>
<dbReference type="SUPFAM" id="SSF103473">
    <property type="entry name" value="MFS general substrate transporter"/>
    <property type="match status" value="1"/>
</dbReference>
<accession>A0A381NEC4</accession>
<evidence type="ECO:0000256" key="4">
    <source>
        <dbReference type="ARBA" id="ARBA00022989"/>
    </source>
</evidence>
<dbReference type="InterPro" id="IPR005829">
    <property type="entry name" value="Sugar_transporter_CS"/>
</dbReference>
<dbReference type="Pfam" id="PF11700">
    <property type="entry name" value="ATG22"/>
    <property type="match status" value="1"/>
</dbReference>
<dbReference type="InterPro" id="IPR036259">
    <property type="entry name" value="MFS_trans_sf"/>
</dbReference>
<sequence>MADQLTAASDQRLGQASWALFEWARNPYYILIMIYIFGPYFTNDVIGDPVLGQEIWGYITGFAGLITASLAPFLGAIADKVGRRKPWIAASVIMMIPAILLLWYAVPGQETRGVVTVSIALAIAGTGFAFTEVFHNAMLPSIVPYNRMGSLSGLALSLGNGGTLIILVAMLYAFALPAQPIINWGWLPDQVLFGLDVSSHEHDRISAPISAVWLFVFSIPLFLFTPDQAGTGITARAAIRQGLDDVWLTIRRLRDYRNVALYLIARMLFNDGKVAIMTFGIIYASGVFDWGLAERLILAVFLTVFAIIGGLVGGWLDDIVGSKRALLVTIGGNCVALLLAVSITPTTLLFIPIEGMDVPLWDFAFFRTLPEILYVLVSVLFALFITSAYANSRTMLARIAPEAEMTKFFGLYALSGQVTTFIAPLMVAFFTRFYGNQVGFGSVLILLIAGFLLMFRVRETRENL</sequence>
<dbReference type="GO" id="GO:0012505">
    <property type="term" value="C:endomembrane system"/>
    <property type="evidence" value="ECO:0007669"/>
    <property type="project" value="UniProtKB-SubCell"/>
</dbReference>
<reference evidence="8" key="1">
    <citation type="submission" date="2018-05" db="EMBL/GenBank/DDBJ databases">
        <authorList>
            <person name="Lanie J.A."/>
            <person name="Ng W.-L."/>
            <person name="Kazmierczak K.M."/>
            <person name="Andrzejewski T.M."/>
            <person name="Davidsen T.M."/>
            <person name="Wayne K.J."/>
            <person name="Tettelin H."/>
            <person name="Glass J.I."/>
            <person name="Rusch D."/>
            <person name="Podicherti R."/>
            <person name="Tsui H.-C.T."/>
            <person name="Winkler M.E."/>
        </authorList>
    </citation>
    <scope>NUCLEOTIDE SEQUENCE</scope>
</reference>
<dbReference type="PROSITE" id="PS00216">
    <property type="entry name" value="SUGAR_TRANSPORT_1"/>
    <property type="match status" value="1"/>
</dbReference>
<evidence type="ECO:0000256" key="3">
    <source>
        <dbReference type="ARBA" id="ARBA00022692"/>
    </source>
</evidence>
<evidence type="ECO:0000259" key="7">
    <source>
        <dbReference type="PROSITE" id="PS50850"/>
    </source>
</evidence>
<evidence type="ECO:0000256" key="6">
    <source>
        <dbReference type="SAM" id="Phobius"/>
    </source>
</evidence>
<dbReference type="InterPro" id="IPR020846">
    <property type="entry name" value="MFS_dom"/>
</dbReference>
<feature type="transmembrane region" description="Helical" evidence="6">
    <location>
        <begin position="411"/>
        <end position="431"/>
    </location>
</feature>
<feature type="transmembrane region" description="Helical" evidence="6">
    <location>
        <begin position="296"/>
        <end position="316"/>
    </location>
</feature>
<feature type="transmembrane region" description="Helical" evidence="6">
    <location>
        <begin position="372"/>
        <end position="390"/>
    </location>
</feature>
<feature type="transmembrane region" description="Helical" evidence="6">
    <location>
        <begin position="55"/>
        <end position="75"/>
    </location>
</feature>
<protein>
    <recommendedName>
        <fullName evidence="7">Major facilitator superfamily (MFS) profile domain-containing protein</fullName>
    </recommendedName>
</protein>
<feature type="transmembrane region" description="Helical" evidence="6">
    <location>
        <begin position="259"/>
        <end position="284"/>
    </location>
</feature>
<keyword evidence="4 6" id="KW-1133">Transmembrane helix</keyword>
<dbReference type="GO" id="GO:0022857">
    <property type="term" value="F:transmembrane transporter activity"/>
    <property type="evidence" value="ECO:0007669"/>
    <property type="project" value="InterPro"/>
</dbReference>
<feature type="domain" description="Major facilitator superfamily (MFS) profile" evidence="7">
    <location>
        <begin position="1"/>
        <end position="461"/>
    </location>
</feature>
<feature type="transmembrane region" description="Helical" evidence="6">
    <location>
        <begin position="151"/>
        <end position="175"/>
    </location>
</feature>
<keyword evidence="5 6" id="KW-0472">Membrane</keyword>
<organism evidence="8">
    <name type="scientific">marine metagenome</name>
    <dbReference type="NCBI Taxonomy" id="408172"/>
    <lineage>
        <taxon>unclassified sequences</taxon>
        <taxon>metagenomes</taxon>
        <taxon>ecological metagenomes</taxon>
    </lineage>
</organism>
<feature type="transmembrane region" description="Helical" evidence="6">
    <location>
        <begin position="112"/>
        <end position="130"/>
    </location>
</feature>
<evidence type="ECO:0000256" key="1">
    <source>
        <dbReference type="ARBA" id="ARBA00004127"/>
    </source>
</evidence>
<keyword evidence="3 6" id="KW-0812">Transmembrane</keyword>
<dbReference type="PROSITE" id="PS50850">
    <property type="entry name" value="MFS"/>
    <property type="match status" value="1"/>
</dbReference>
<evidence type="ECO:0000256" key="2">
    <source>
        <dbReference type="ARBA" id="ARBA00022448"/>
    </source>
</evidence>
<evidence type="ECO:0000256" key="5">
    <source>
        <dbReference type="ARBA" id="ARBA00023136"/>
    </source>
</evidence>
<dbReference type="InterPro" id="IPR050495">
    <property type="entry name" value="ATG22/LtaA_families"/>
</dbReference>